<proteinExistence type="predicted"/>
<dbReference type="EMBL" id="KL363190">
    <property type="protein sequence ID" value="KFD57036.1"/>
    <property type="molecule type" value="Genomic_DNA"/>
</dbReference>
<reference evidence="2 3" key="1">
    <citation type="journal article" date="2014" name="Nat. Genet.">
        <title>Genome and transcriptome of the porcine whipworm Trichuris suis.</title>
        <authorList>
            <person name="Jex A.R."/>
            <person name="Nejsum P."/>
            <person name="Schwarz E.M."/>
            <person name="Hu L."/>
            <person name="Young N.D."/>
            <person name="Hall R.S."/>
            <person name="Korhonen P.K."/>
            <person name="Liao S."/>
            <person name="Thamsborg S."/>
            <person name="Xia J."/>
            <person name="Xu P."/>
            <person name="Wang S."/>
            <person name="Scheerlinck J.P."/>
            <person name="Hofmann A."/>
            <person name="Sternberg P.W."/>
            <person name="Wang J."/>
            <person name="Gasser R.B."/>
        </authorList>
    </citation>
    <scope>NUCLEOTIDE SEQUENCE [LARGE SCALE GENOMIC DNA]</scope>
    <source>
        <strain evidence="2">DCEP-RM93F</strain>
        <strain evidence="1">DCEP-RM93M</strain>
    </source>
</reference>
<organism evidence="2">
    <name type="scientific">Trichuris suis</name>
    <name type="common">pig whipworm</name>
    <dbReference type="NCBI Taxonomy" id="68888"/>
    <lineage>
        <taxon>Eukaryota</taxon>
        <taxon>Metazoa</taxon>
        <taxon>Ecdysozoa</taxon>
        <taxon>Nematoda</taxon>
        <taxon>Enoplea</taxon>
        <taxon>Dorylaimia</taxon>
        <taxon>Trichinellida</taxon>
        <taxon>Trichuridae</taxon>
        <taxon>Trichuris</taxon>
    </lineage>
</organism>
<evidence type="ECO:0000313" key="2">
    <source>
        <dbReference type="EMBL" id="KFD69554.1"/>
    </source>
</evidence>
<name>A0A085NJA8_9BILA</name>
<keyword evidence="3" id="KW-1185">Reference proteome</keyword>
<protein>
    <submittedName>
        <fullName evidence="2">Uncharacterized protein</fullName>
    </submittedName>
</protein>
<evidence type="ECO:0000313" key="3">
    <source>
        <dbReference type="Proteomes" id="UP000030764"/>
    </source>
</evidence>
<dbReference type="Proteomes" id="UP000030764">
    <property type="component" value="Unassembled WGS sequence"/>
</dbReference>
<accession>A0A085NJA8</accession>
<dbReference type="EMBL" id="KL367494">
    <property type="protein sequence ID" value="KFD69554.1"/>
    <property type="molecule type" value="Genomic_DNA"/>
</dbReference>
<sequence>MDSCHENRVSQNWSKKQAFKLSPSSKASQMAIYLSRSYRRSAIVPKFWQQPAFSGSSSKQANAPKEHESKATSRLLHNFQILTLNARCSNPLYQSVKLTIAKIFTDSSVRNTDGKPEVSFVDTTETAIENNMKIRTA</sequence>
<dbReference type="Proteomes" id="UP000030758">
    <property type="component" value="Unassembled WGS sequence"/>
</dbReference>
<gene>
    <name evidence="1" type="ORF">M513_01921</name>
    <name evidence="2" type="ORF">M514_01921</name>
</gene>
<dbReference type="AlphaFoldDB" id="A0A085NJA8"/>
<evidence type="ECO:0000313" key="1">
    <source>
        <dbReference type="EMBL" id="KFD57036.1"/>
    </source>
</evidence>